<dbReference type="EMBL" id="CP051627">
    <property type="protein sequence ID" value="UPT20019.1"/>
    <property type="molecule type" value="Genomic_DNA"/>
</dbReference>
<keyword evidence="2" id="KW-0472">Membrane</keyword>
<evidence type="ECO:0000313" key="4">
    <source>
        <dbReference type="Proteomes" id="UP000832041"/>
    </source>
</evidence>
<protein>
    <submittedName>
        <fullName evidence="3">DUF2784 domain-containing protein</fullName>
    </submittedName>
</protein>
<dbReference type="Proteomes" id="UP000832041">
    <property type="component" value="Chromosome"/>
</dbReference>
<keyword evidence="4" id="KW-1185">Reference proteome</keyword>
<reference evidence="3 4" key="1">
    <citation type="submission" date="2020-04" db="EMBL/GenBank/DDBJ databases">
        <title>Thermobifida alba genome sequencing and assembly.</title>
        <authorList>
            <person name="Luzics S."/>
            <person name="Horvath B."/>
            <person name="Nagy I."/>
            <person name="Toth A."/>
            <person name="Nagy I."/>
            <person name="Kukolya J."/>
        </authorList>
    </citation>
    <scope>NUCLEOTIDE SEQUENCE [LARGE SCALE GENOMIC DNA]</scope>
    <source>
        <strain evidence="3 4">DSM 43795</strain>
    </source>
</reference>
<accession>A0ABY4KY32</accession>
<dbReference type="RefSeq" id="WP_248592256.1">
    <property type="nucleotide sequence ID" value="NZ_BAABEB010000010.1"/>
</dbReference>
<gene>
    <name evidence="3" type="ORF">FOF52_02715</name>
</gene>
<organism evidence="3 4">
    <name type="scientific">Thermobifida alba</name>
    <name type="common">Thermomonospora alba</name>
    <dbReference type="NCBI Taxonomy" id="53522"/>
    <lineage>
        <taxon>Bacteria</taxon>
        <taxon>Bacillati</taxon>
        <taxon>Actinomycetota</taxon>
        <taxon>Actinomycetes</taxon>
        <taxon>Streptosporangiales</taxon>
        <taxon>Nocardiopsidaceae</taxon>
        <taxon>Thermobifida</taxon>
    </lineage>
</organism>
<feature type="transmembrane region" description="Helical" evidence="2">
    <location>
        <begin position="12"/>
        <end position="29"/>
    </location>
</feature>
<proteinExistence type="predicted"/>
<feature type="region of interest" description="Disordered" evidence="1">
    <location>
        <begin position="119"/>
        <end position="142"/>
    </location>
</feature>
<evidence type="ECO:0000256" key="1">
    <source>
        <dbReference type="SAM" id="MobiDB-lite"/>
    </source>
</evidence>
<keyword evidence="2" id="KW-0812">Transmembrane</keyword>
<name>A0ABY4KY32_THEAE</name>
<feature type="transmembrane region" description="Helical" evidence="2">
    <location>
        <begin position="35"/>
        <end position="53"/>
    </location>
</feature>
<evidence type="ECO:0000313" key="3">
    <source>
        <dbReference type="EMBL" id="UPT20019.1"/>
    </source>
</evidence>
<dbReference type="InterPro" id="IPR021218">
    <property type="entry name" value="DUF2784"/>
</dbReference>
<sequence length="142" mass="15262">MAHTLLAEAAMAVHFAFIAYVVCGGFLAWRWPRAVWPHLAAAAYGLGVTVIGWPCPLTRLENQARTAAGQRGLDAGGFISHYFTGVVYPAEHLREIQLAAAATVALSWAGAALLAHRPGPLRERTGRPHATGENPDTPERTR</sequence>
<dbReference type="Pfam" id="PF10861">
    <property type="entry name" value="DUF2784"/>
    <property type="match status" value="1"/>
</dbReference>
<keyword evidence="2" id="KW-1133">Transmembrane helix</keyword>
<evidence type="ECO:0000256" key="2">
    <source>
        <dbReference type="SAM" id="Phobius"/>
    </source>
</evidence>